<protein>
    <submittedName>
        <fullName evidence="1">Uncharacterized protein</fullName>
    </submittedName>
</protein>
<proteinExistence type="predicted"/>
<organism evidence="1 2">
    <name type="scientific">Cotesia glomerata</name>
    <name type="common">Lepidopteran parasitic wasp</name>
    <name type="synonym">Apanteles glomeratus</name>
    <dbReference type="NCBI Taxonomy" id="32391"/>
    <lineage>
        <taxon>Eukaryota</taxon>
        <taxon>Metazoa</taxon>
        <taxon>Ecdysozoa</taxon>
        <taxon>Arthropoda</taxon>
        <taxon>Hexapoda</taxon>
        <taxon>Insecta</taxon>
        <taxon>Pterygota</taxon>
        <taxon>Neoptera</taxon>
        <taxon>Endopterygota</taxon>
        <taxon>Hymenoptera</taxon>
        <taxon>Apocrita</taxon>
        <taxon>Ichneumonoidea</taxon>
        <taxon>Braconidae</taxon>
        <taxon>Microgastrinae</taxon>
        <taxon>Cotesia</taxon>
    </lineage>
</organism>
<sequence>MPNRTAKPSMGNGEAEVYVQREPRYQTPAVNSHPFVRIVDYPFADATRLSPGDTLWELFFISNDPTSCY</sequence>
<evidence type="ECO:0000313" key="2">
    <source>
        <dbReference type="Proteomes" id="UP000826195"/>
    </source>
</evidence>
<dbReference type="EMBL" id="JAHXZJ010002982">
    <property type="protein sequence ID" value="KAH0535722.1"/>
    <property type="molecule type" value="Genomic_DNA"/>
</dbReference>
<dbReference type="Proteomes" id="UP000826195">
    <property type="component" value="Unassembled WGS sequence"/>
</dbReference>
<reference evidence="1 2" key="1">
    <citation type="journal article" date="2021" name="J. Hered.">
        <title>A chromosome-level genome assembly of the parasitoid wasp, Cotesia glomerata (Hymenoptera: Braconidae).</title>
        <authorList>
            <person name="Pinto B.J."/>
            <person name="Weis J.J."/>
            <person name="Gamble T."/>
            <person name="Ode P.J."/>
            <person name="Paul R."/>
            <person name="Zaspel J.M."/>
        </authorList>
    </citation>
    <scope>NUCLEOTIDE SEQUENCE [LARGE SCALE GENOMIC DNA]</scope>
    <source>
        <strain evidence="1">CgM1</strain>
    </source>
</reference>
<accession>A0AAV7HYG9</accession>
<comment type="caution">
    <text evidence="1">The sequence shown here is derived from an EMBL/GenBank/DDBJ whole genome shotgun (WGS) entry which is preliminary data.</text>
</comment>
<evidence type="ECO:0000313" key="1">
    <source>
        <dbReference type="EMBL" id="KAH0535722.1"/>
    </source>
</evidence>
<dbReference type="AlphaFoldDB" id="A0AAV7HYG9"/>
<keyword evidence="2" id="KW-1185">Reference proteome</keyword>
<gene>
    <name evidence="1" type="ORF">KQX54_018536</name>
</gene>
<name>A0AAV7HYG9_COTGL</name>